<sequence length="51" mass="5577">MVEVVGRIECVAHVLARSMIASYSPEPRIQVFTAVRFRPGEPLLGVVRPAA</sequence>
<gene>
    <name evidence="1" type="ORF">ORV05_00450</name>
</gene>
<proteinExistence type="predicted"/>
<dbReference type="RefSeq" id="WP_268756459.1">
    <property type="nucleotide sequence ID" value="NZ_CP113836.1"/>
</dbReference>
<dbReference type="EMBL" id="CP113836">
    <property type="protein sequence ID" value="WAL66326.1"/>
    <property type="molecule type" value="Genomic_DNA"/>
</dbReference>
<evidence type="ECO:0000313" key="1">
    <source>
        <dbReference type="EMBL" id="WAL66326.1"/>
    </source>
</evidence>
<reference evidence="1" key="1">
    <citation type="submission" date="2022-11" db="EMBL/GenBank/DDBJ databases">
        <authorList>
            <person name="Mo P."/>
        </authorList>
    </citation>
    <scope>NUCLEOTIDE SEQUENCE</scope>
    <source>
        <strain evidence="1">HUAS 11-8</strain>
    </source>
</reference>
<organism evidence="1 2">
    <name type="scientific">Amycolatopsis cynarae</name>
    <dbReference type="NCBI Taxonomy" id="2995223"/>
    <lineage>
        <taxon>Bacteria</taxon>
        <taxon>Bacillati</taxon>
        <taxon>Actinomycetota</taxon>
        <taxon>Actinomycetes</taxon>
        <taxon>Pseudonocardiales</taxon>
        <taxon>Pseudonocardiaceae</taxon>
        <taxon>Amycolatopsis</taxon>
    </lineage>
</organism>
<name>A0ABY7B1Y9_9PSEU</name>
<evidence type="ECO:0000313" key="2">
    <source>
        <dbReference type="Proteomes" id="UP001163203"/>
    </source>
</evidence>
<accession>A0ABY7B1Y9</accession>
<keyword evidence="2" id="KW-1185">Reference proteome</keyword>
<protein>
    <submittedName>
        <fullName evidence="1">Uncharacterized protein</fullName>
    </submittedName>
</protein>
<dbReference type="Proteomes" id="UP001163203">
    <property type="component" value="Chromosome"/>
</dbReference>